<feature type="site" description="Interaction with DNA" evidence="8">
    <location>
        <position position="139"/>
    </location>
</feature>
<feature type="compositionally biased region" description="Basic residues" evidence="9">
    <location>
        <begin position="782"/>
        <end position="792"/>
    </location>
</feature>
<dbReference type="Gene3D" id="1.10.290.10">
    <property type="entry name" value="Topoisomerase I, domain 4"/>
    <property type="match status" value="1"/>
</dbReference>
<keyword evidence="3" id="KW-0479">Metal-binding</keyword>
<dbReference type="PROSITE" id="PS50880">
    <property type="entry name" value="TOPRIM"/>
    <property type="match status" value="1"/>
</dbReference>
<dbReference type="EMBL" id="BHXQ01000006">
    <property type="protein sequence ID" value="GCC53153.1"/>
    <property type="molecule type" value="Genomic_DNA"/>
</dbReference>
<evidence type="ECO:0000256" key="8">
    <source>
        <dbReference type="HAMAP-Rule" id="MF_00952"/>
    </source>
</evidence>
<dbReference type="Proteomes" id="UP000288227">
    <property type="component" value="Unassembled WGS sequence"/>
</dbReference>
<feature type="site" description="Interaction with DNA" evidence="8">
    <location>
        <position position="148"/>
    </location>
</feature>
<dbReference type="PANTHER" id="PTHR42785:SF1">
    <property type="entry name" value="DNA TOPOISOMERASE"/>
    <property type="match status" value="1"/>
</dbReference>
<feature type="site" description="Interaction with DNA" evidence="8">
    <location>
        <position position="474"/>
    </location>
</feature>
<feature type="site" description="Interaction with DNA" evidence="8">
    <location>
        <position position="33"/>
    </location>
</feature>
<evidence type="ECO:0000313" key="13">
    <source>
        <dbReference type="Proteomes" id="UP000288227"/>
    </source>
</evidence>
<keyword evidence="4" id="KW-0460">Magnesium</keyword>
<dbReference type="Pfam" id="PF01131">
    <property type="entry name" value="Topoisom_bac"/>
    <property type="match status" value="2"/>
</dbReference>
<feature type="region of interest" description="Disordered" evidence="9">
    <location>
        <begin position="763"/>
        <end position="843"/>
    </location>
</feature>
<feature type="domain" description="Topo IA-type catalytic" evidence="11">
    <location>
        <begin position="129"/>
        <end position="574"/>
    </location>
</feature>
<dbReference type="InterPro" id="IPR013825">
    <property type="entry name" value="Topo_IA_cen_sub2"/>
</dbReference>
<keyword evidence="13" id="KW-1185">Reference proteome</keyword>
<dbReference type="CDD" id="cd00186">
    <property type="entry name" value="TOP1Ac"/>
    <property type="match status" value="1"/>
</dbReference>
<dbReference type="GO" id="GO:0003917">
    <property type="term" value="F:DNA topoisomerase type I (single strand cut, ATP-independent) activity"/>
    <property type="evidence" value="ECO:0007669"/>
    <property type="project" value="UniProtKB-UniRule"/>
</dbReference>
<feature type="region of interest" description="Interaction with DNA" evidence="8">
    <location>
        <begin position="163"/>
        <end position="168"/>
    </location>
</feature>
<proteinExistence type="inferred from homology"/>
<dbReference type="InterPro" id="IPR025589">
    <property type="entry name" value="Toprim_C_rpt"/>
</dbReference>
<keyword evidence="7 8" id="KW-0413">Isomerase</keyword>
<dbReference type="SMART" id="SM00436">
    <property type="entry name" value="TOP1Bc"/>
    <property type="match status" value="1"/>
</dbReference>
<dbReference type="OrthoDB" id="9804262at2"/>
<dbReference type="PANTHER" id="PTHR42785">
    <property type="entry name" value="DNA TOPOISOMERASE, TYPE IA, CORE"/>
    <property type="match status" value="1"/>
</dbReference>
<evidence type="ECO:0000259" key="10">
    <source>
        <dbReference type="PROSITE" id="PS50880"/>
    </source>
</evidence>
<keyword evidence="6 8" id="KW-0238">DNA-binding</keyword>
<accession>A0A401UE45</accession>
<dbReference type="InterPro" id="IPR000380">
    <property type="entry name" value="Topo_IA"/>
</dbReference>
<protein>
    <recommendedName>
        <fullName evidence="8">DNA topoisomerase 1</fullName>
        <ecNumber evidence="8">5.6.2.1</ecNumber>
    </recommendedName>
    <alternativeName>
        <fullName evidence="8">DNA topoisomerase I</fullName>
    </alternativeName>
</protein>
<dbReference type="PRINTS" id="PR00417">
    <property type="entry name" value="PRTPISMRASEI"/>
</dbReference>
<reference evidence="12 13" key="1">
    <citation type="submission" date="2018-11" db="EMBL/GenBank/DDBJ databases">
        <title>Chryseotalea sanarue gen. nov., sp., nov., a member of the family Cytophagaceae, isolated from a brackish lake in Hamamatsu Japan.</title>
        <authorList>
            <person name="Maejima Y."/>
            <person name="Iino T."/>
            <person name="Muraguchi Y."/>
            <person name="Fukuda K."/>
            <person name="Ohkuma M."/>
            <person name="Moriuchi R."/>
            <person name="Dohra H."/>
            <person name="Kimbara K."/>
            <person name="Shintani M."/>
        </authorList>
    </citation>
    <scope>NUCLEOTIDE SEQUENCE [LARGE SCALE GENOMIC DNA]</scope>
    <source>
        <strain evidence="12 13">Ys</strain>
    </source>
</reference>
<dbReference type="InterPro" id="IPR005733">
    <property type="entry name" value="TopoI_bac-type"/>
</dbReference>
<dbReference type="CDD" id="cd03363">
    <property type="entry name" value="TOPRIM_TopoIA_TopoI"/>
    <property type="match status" value="1"/>
</dbReference>
<evidence type="ECO:0000256" key="1">
    <source>
        <dbReference type="ARBA" id="ARBA00000213"/>
    </source>
</evidence>
<feature type="site" description="Interaction with DNA" evidence="8">
    <location>
        <position position="143"/>
    </location>
</feature>
<organism evidence="12 13">
    <name type="scientific">Chryseotalea sanaruensis</name>
    <dbReference type="NCBI Taxonomy" id="2482724"/>
    <lineage>
        <taxon>Bacteria</taxon>
        <taxon>Pseudomonadati</taxon>
        <taxon>Bacteroidota</taxon>
        <taxon>Cytophagia</taxon>
        <taxon>Cytophagales</taxon>
        <taxon>Chryseotaleaceae</taxon>
        <taxon>Chryseotalea</taxon>
    </lineage>
</organism>
<evidence type="ECO:0000313" key="12">
    <source>
        <dbReference type="EMBL" id="GCC53153.1"/>
    </source>
</evidence>
<gene>
    <name evidence="8" type="primary">topA</name>
    <name evidence="12" type="ORF">SanaruYs_33960</name>
</gene>
<evidence type="ECO:0000256" key="6">
    <source>
        <dbReference type="ARBA" id="ARBA00023125"/>
    </source>
</evidence>
<dbReference type="InterPro" id="IPR034149">
    <property type="entry name" value="TOPRIM_TopoI"/>
</dbReference>
<feature type="site" description="Interaction with DNA" evidence="8">
    <location>
        <position position="155"/>
    </location>
</feature>
<dbReference type="InterPro" id="IPR003602">
    <property type="entry name" value="Topo_IA_DNA-bd_dom"/>
</dbReference>
<dbReference type="InterPro" id="IPR006171">
    <property type="entry name" value="TOPRIM_dom"/>
</dbReference>
<feature type="domain" description="Toprim" evidence="10">
    <location>
        <begin position="3"/>
        <end position="113"/>
    </location>
</feature>
<dbReference type="InterPro" id="IPR013824">
    <property type="entry name" value="Topo_IA_cen_sub1"/>
</dbReference>
<evidence type="ECO:0000256" key="7">
    <source>
        <dbReference type="ARBA" id="ARBA00023235"/>
    </source>
</evidence>
<feature type="active site" description="O-(5'-phospho-DNA)-tyrosine intermediate" evidence="8">
    <location>
        <position position="284"/>
    </location>
</feature>
<keyword evidence="5 8" id="KW-0799">Topoisomerase</keyword>
<dbReference type="GO" id="GO:0046872">
    <property type="term" value="F:metal ion binding"/>
    <property type="evidence" value="ECO:0007669"/>
    <property type="project" value="UniProtKB-KW"/>
</dbReference>
<evidence type="ECO:0000256" key="3">
    <source>
        <dbReference type="ARBA" id="ARBA00022723"/>
    </source>
</evidence>
<evidence type="ECO:0000256" key="2">
    <source>
        <dbReference type="ARBA" id="ARBA00009446"/>
    </source>
</evidence>
<comment type="caution">
    <text evidence="12">The sequence shown here is derived from an EMBL/GenBank/DDBJ whole genome shotgun (WGS) entry which is preliminary data.</text>
</comment>
<comment type="catalytic activity">
    <reaction evidence="1 8">
        <text>ATP-independent breakage of single-stranded DNA, followed by passage and rejoining.</text>
        <dbReference type="EC" id="5.6.2.1"/>
    </reaction>
</comment>
<name>A0A401UE45_9BACT</name>
<dbReference type="HAMAP" id="MF_00952">
    <property type="entry name" value="Topoisom_1_prok"/>
    <property type="match status" value="1"/>
</dbReference>
<dbReference type="PROSITE" id="PS52039">
    <property type="entry name" value="TOPO_IA_2"/>
    <property type="match status" value="1"/>
</dbReference>
<dbReference type="InterPro" id="IPR023405">
    <property type="entry name" value="Topo_IA_core_domain"/>
</dbReference>
<sequence>MSKNLVIVESPAKAKTIEGYLGKDYKVASSMGHIRDLPKGGDAIDIENGYEPTYEISPDKKEIISKLKKLAEDAEMVYLASDEDREGEAISWHLKEALDLSDKKTRRIVFTEITKKAILNAIQTPRGIDIDLVNAQQARRVLDRLVGYQLSPILWKKIKTGLSAGRVQSVAVRLVVEREREINDFNITSSYKINAYFDLGKGKTLVAELPERFKEENEAIEFLESCKGAKFNIKDLITKPSKRTPAPPFTTSTLQQEASRKLGFSVTQTMVVAQKLYEAGKISYMRTDSVNLSEEALANATQQIVSAYGKEFAQRRIFKTKSSGAQEAHEAIRPTDFSVMDPGMDSGAKRLYDLIWKRAIASQMADAELEKTTAYIGISTNPKVLQAQGEVVLFEGFLKVYMESDDDDDEQEDSKVLPPLKVGQDLVLNELVGKQIFSRTPPRYTEASLVKKLEELGIGRPSTYAPTISTVQKRGYVVKEAREGVERKYNVFKLVNNELSKAIDTEITGAEKNKLFPTNTAMIVNDFLVDNFPDITDYSFTSEIEKEFDEIAEGKLDWRRMLDNFYQPFHKTVLKTEKIERSEVGRSRELGVDPKTDKMVYAKLGRFGAYVQLGENPDDNGGEKPKFASLRQGQFLENIALADAMELFKMPREVAQFEDKPVVVNLGRFGPYVLHDKKFVSIPKDDDPYTITGDRAIELIEAKRIADANRLIKSFPEDEEMQVLNGRFGPYIKAGKKNVKIPKGTEPISLTYAECKALADATPEKRGRFGRKAAPTPEAKKAPTKTAKKAAKKTSAAKVAKKAAKKTTTKSAGTKVEAARKSGVVKKVIPAKKKAAAKKKAKR</sequence>
<feature type="site" description="Interaction with DNA" evidence="8">
    <location>
        <position position="140"/>
    </location>
</feature>
<dbReference type="InterPro" id="IPR023406">
    <property type="entry name" value="Topo_IA_AS"/>
</dbReference>
<evidence type="ECO:0000256" key="4">
    <source>
        <dbReference type="ARBA" id="ARBA00022842"/>
    </source>
</evidence>
<dbReference type="Pfam" id="PF01751">
    <property type="entry name" value="Toprim"/>
    <property type="match status" value="1"/>
</dbReference>
<comment type="similarity">
    <text evidence="2 8">Belongs to the type IA topoisomerase family.</text>
</comment>
<dbReference type="InterPro" id="IPR013497">
    <property type="entry name" value="Topo_IA_cen"/>
</dbReference>
<dbReference type="SMART" id="SM00437">
    <property type="entry name" value="TOP1Ac"/>
    <property type="match status" value="1"/>
</dbReference>
<dbReference type="Gene3D" id="3.40.50.140">
    <property type="match status" value="1"/>
</dbReference>
<dbReference type="AlphaFoldDB" id="A0A401UE45"/>
<dbReference type="InterPro" id="IPR028612">
    <property type="entry name" value="Topoisom_1_IA"/>
</dbReference>
<dbReference type="Pfam" id="PF13368">
    <property type="entry name" value="Toprim_C_rpt"/>
    <property type="match status" value="3"/>
</dbReference>
<dbReference type="InterPro" id="IPR003601">
    <property type="entry name" value="Topo_IA_2"/>
</dbReference>
<dbReference type="EC" id="5.6.2.1" evidence="8"/>
<evidence type="ECO:0000256" key="5">
    <source>
        <dbReference type="ARBA" id="ARBA00023029"/>
    </source>
</evidence>
<dbReference type="NCBIfam" id="TIGR01051">
    <property type="entry name" value="topA_bact"/>
    <property type="match status" value="1"/>
</dbReference>
<dbReference type="Gene3D" id="2.70.20.10">
    <property type="entry name" value="Topoisomerase I, domain 3"/>
    <property type="match status" value="1"/>
</dbReference>
<dbReference type="GO" id="GO:0006265">
    <property type="term" value="P:DNA topological change"/>
    <property type="evidence" value="ECO:0007669"/>
    <property type="project" value="UniProtKB-UniRule"/>
</dbReference>
<feature type="compositionally biased region" description="Basic residues" evidence="9">
    <location>
        <begin position="829"/>
        <end position="843"/>
    </location>
</feature>
<dbReference type="Gene3D" id="1.10.460.10">
    <property type="entry name" value="Topoisomerase I, domain 2"/>
    <property type="match status" value="1"/>
</dbReference>
<comment type="function">
    <text evidence="8">Releases the supercoiling and torsional tension of DNA, which is introduced during the DNA replication and transcription, by transiently cleaving and rejoining one strand of the DNA duplex. Introduces a single-strand break via transesterification at a target site in duplex DNA. The scissile phosphodiester is attacked by the catalytic tyrosine of the enzyme, resulting in the formation of a DNA-(5'-phosphotyrosyl)-enzyme intermediate and the expulsion of a 3'-OH DNA strand. The free DNA strand then undergoes passage around the unbroken strand, thus removing DNA supercoils. Finally, in the religation step, the DNA 3'-OH attacks the covalent intermediate to expel the active-site tyrosine and restore the DNA phosphodiester backbone.</text>
</comment>
<feature type="site" description="Interaction with DNA" evidence="8">
    <location>
        <position position="286"/>
    </location>
</feature>
<dbReference type="SUPFAM" id="SSF56712">
    <property type="entry name" value="Prokaryotic type I DNA topoisomerase"/>
    <property type="match status" value="1"/>
</dbReference>
<dbReference type="GO" id="GO:0003677">
    <property type="term" value="F:DNA binding"/>
    <property type="evidence" value="ECO:0007669"/>
    <property type="project" value="UniProtKB-KW"/>
</dbReference>
<evidence type="ECO:0000256" key="9">
    <source>
        <dbReference type="SAM" id="MobiDB-lite"/>
    </source>
</evidence>
<dbReference type="SMART" id="SM00493">
    <property type="entry name" value="TOPRIM"/>
    <property type="match status" value="1"/>
</dbReference>
<dbReference type="InterPro" id="IPR013826">
    <property type="entry name" value="Topo_IA_cen_sub3"/>
</dbReference>
<evidence type="ECO:0000259" key="11">
    <source>
        <dbReference type="PROSITE" id="PS52039"/>
    </source>
</evidence>
<dbReference type="PROSITE" id="PS00396">
    <property type="entry name" value="TOPO_IA_1"/>
    <property type="match status" value="1"/>
</dbReference>
<feature type="compositionally biased region" description="Basic residues" evidence="9">
    <location>
        <begin position="799"/>
        <end position="808"/>
    </location>
</feature>
<comment type="subunit">
    <text evidence="8">Monomer.</text>
</comment>
<dbReference type="RefSeq" id="WP_127123795.1">
    <property type="nucleotide sequence ID" value="NZ_BHXQ01000006.1"/>
</dbReference>